<dbReference type="PANTHER" id="PTHR11895">
    <property type="entry name" value="TRANSAMIDASE"/>
    <property type="match status" value="1"/>
</dbReference>
<feature type="domain" description="Amidase" evidence="1">
    <location>
        <begin position="25"/>
        <end position="441"/>
    </location>
</feature>
<evidence type="ECO:0000313" key="2">
    <source>
        <dbReference type="EMBL" id="SDG33547.1"/>
    </source>
</evidence>
<evidence type="ECO:0000313" key="3">
    <source>
        <dbReference type="Proteomes" id="UP000199468"/>
    </source>
</evidence>
<dbReference type="Pfam" id="PF01425">
    <property type="entry name" value="Amidase"/>
    <property type="match status" value="1"/>
</dbReference>
<dbReference type="NCBIfam" id="NF005450">
    <property type="entry name" value="PRK07042.1"/>
    <property type="match status" value="1"/>
</dbReference>
<dbReference type="PANTHER" id="PTHR11895:SF173">
    <property type="entry name" value="GLUTAMYL-TRNA AMIDOTRANSFERASE SUBUNIT A"/>
    <property type="match status" value="1"/>
</dbReference>
<sequence>MTELADLTAVALVEAYRARRLSPVEVIDAVIARIDAWEPRLNALWAYDPDAARTSARESEARWMKGEPLGAIDGVPVTIKENIATKGTPVPLGTAATTLVPAAADAPPAARTREAGGVIFAKTTMPDYGMLSSGLSSFHKLARNPWDLSTNPGGSSAGAGAAAAAGYGPLHIGTDIGGSIRLPAGWCGLVGLKPSAGRLPIDPPFIGRAAGPMTRTVADTALYMSVLTRPDRRDTMALPYQEIDWLNLAGSVKGLKIGLWLEAGFGQAVGDETLAAVQSAAALLTDAGATIVPIAPFLTRAMIDGLDRFWRARGYEDVARLPPEQQARILPYIFNWIVTAKDFSGGDVYTGFAQIDAMRNALHGALKDVDFIISPTAPEPSYPAEWASPLNDPQRPFEHIAFTVSANMGGQPAVSINCGYSSGGLPIGLQIIGQSFDDIGVLRLARAFEEMRAPSRPWPWPTLS</sequence>
<dbReference type="Proteomes" id="UP000199468">
    <property type="component" value="Unassembled WGS sequence"/>
</dbReference>
<dbReference type="InterPro" id="IPR023631">
    <property type="entry name" value="Amidase_dom"/>
</dbReference>
<name>A0ABY0P1U9_9HYPH</name>
<evidence type="ECO:0000259" key="1">
    <source>
        <dbReference type="Pfam" id="PF01425"/>
    </source>
</evidence>
<reference evidence="2 3" key="1">
    <citation type="submission" date="2016-10" db="EMBL/GenBank/DDBJ databases">
        <authorList>
            <person name="Varghese N."/>
            <person name="Submissions S."/>
        </authorList>
    </citation>
    <scope>NUCLEOTIDE SEQUENCE [LARGE SCALE GENOMIC DNA]</scope>
    <source>
        <strain evidence="2 3">DSM 26672</strain>
    </source>
</reference>
<comment type="caution">
    <text evidence="2">The sequence shown here is derived from an EMBL/GenBank/DDBJ whole genome shotgun (WGS) entry which is preliminary data.</text>
</comment>
<dbReference type="InterPro" id="IPR036928">
    <property type="entry name" value="AS_sf"/>
</dbReference>
<keyword evidence="3" id="KW-1185">Reference proteome</keyword>
<dbReference type="EMBL" id="FNBZ01000003">
    <property type="protein sequence ID" value="SDG33547.1"/>
    <property type="molecule type" value="Genomic_DNA"/>
</dbReference>
<dbReference type="RefSeq" id="WP_091857075.1">
    <property type="nucleotide sequence ID" value="NZ_FNBZ01000003.1"/>
</dbReference>
<dbReference type="Gene3D" id="3.90.1300.10">
    <property type="entry name" value="Amidase signature (AS) domain"/>
    <property type="match status" value="1"/>
</dbReference>
<accession>A0ABY0P1U9</accession>
<protein>
    <submittedName>
        <fullName evidence="2">Aspartyl-tRNA(Asn)/glutamyl-tRNA(Gln) amidotransferase subunit A</fullName>
    </submittedName>
</protein>
<organism evidence="2 3">
    <name type="scientific">Bosea robiniae</name>
    <dbReference type="NCBI Taxonomy" id="1036780"/>
    <lineage>
        <taxon>Bacteria</taxon>
        <taxon>Pseudomonadati</taxon>
        <taxon>Pseudomonadota</taxon>
        <taxon>Alphaproteobacteria</taxon>
        <taxon>Hyphomicrobiales</taxon>
        <taxon>Boseaceae</taxon>
        <taxon>Bosea</taxon>
    </lineage>
</organism>
<gene>
    <name evidence="2" type="ORF">SAMN05421844_103564</name>
</gene>
<dbReference type="InterPro" id="IPR000120">
    <property type="entry name" value="Amidase"/>
</dbReference>
<proteinExistence type="predicted"/>
<dbReference type="SUPFAM" id="SSF75304">
    <property type="entry name" value="Amidase signature (AS) enzymes"/>
    <property type="match status" value="1"/>
</dbReference>